<dbReference type="PANTHER" id="PTHR30511">
    <property type="entry name" value="ALANINE RACEMASE"/>
    <property type="match status" value="1"/>
</dbReference>
<dbReference type="Gene3D" id="3.20.20.10">
    <property type="entry name" value="Alanine racemase"/>
    <property type="match status" value="1"/>
</dbReference>
<dbReference type="HAMAP" id="MF_01201">
    <property type="entry name" value="Ala_racemase"/>
    <property type="match status" value="1"/>
</dbReference>
<dbReference type="Proteomes" id="UP000071392">
    <property type="component" value="Unassembled WGS sequence"/>
</dbReference>
<dbReference type="PANTHER" id="PTHR30511:SF0">
    <property type="entry name" value="ALANINE RACEMASE, CATABOLIC-RELATED"/>
    <property type="match status" value="1"/>
</dbReference>
<evidence type="ECO:0000256" key="5">
    <source>
        <dbReference type="HAMAP-Rule" id="MF_01201"/>
    </source>
</evidence>
<dbReference type="SUPFAM" id="SSF50621">
    <property type="entry name" value="Alanine racemase C-terminal domain-like"/>
    <property type="match status" value="1"/>
</dbReference>
<comment type="cofactor">
    <cofactor evidence="2 5 6">
        <name>pyridoxal 5'-phosphate</name>
        <dbReference type="ChEBI" id="CHEBI:597326"/>
    </cofactor>
</comment>
<dbReference type="GO" id="GO:0005829">
    <property type="term" value="C:cytosol"/>
    <property type="evidence" value="ECO:0007669"/>
    <property type="project" value="TreeGrafter"/>
</dbReference>
<evidence type="ECO:0000256" key="4">
    <source>
        <dbReference type="ARBA" id="ARBA00023235"/>
    </source>
</evidence>
<evidence type="ECO:0000313" key="10">
    <source>
        <dbReference type="Proteomes" id="UP000071392"/>
    </source>
</evidence>
<dbReference type="PRINTS" id="PR00992">
    <property type="entry name" value="ALARACEMASE"/>
</dbReference>
<evidence type="ECO:0000256" key="7">
    <source>
        <dbReference type="PIRSR" id="PIRSR600821-52"/>
    </source>
</evidence>
<dbReference type="CDD" id="cd00430">
    <property type="entry name" value="PLPDE_III_AR"/>
    <property type="match status" value="1"/>
</dbReference>
<reference evidence="9 10" key="1">
    <citation type="submission" date="2016-02" db="EMBL/GenBank/DDBJ databases">
        <authorList>
            <person name="Wen L."/>
            <person name="He K."/>
            <person name="Yang H."/>
        </authorList>
    </citation>
    <scope>NUCLEOTIDE SEQUENCE [LARGE SCALE GENOMIC DNA]</scope>
    <source>
        <strain evidence="9 10">CV41</strain>
    </source>
</reference>
<feature type="binding site" evidence="5 7">
    <location>
        <position position="137"/>
    </location>
    <ligand>
        <name>substrate</name>
    </ligand>
</feature>
<dbReference type="STRING" id="1548208.AXK12_01070"/>
<comment type="pathway">
    <text evidence="5">Amino-acid biosynthesis; D-alanine biosynthesis; D-alanine from L-alanine: step 1/1.</text>
</comment>
<feature type="domain" description="Alanine racemase C-terminal" evidence="8">
    <location>
        <begin position="250"/>
        <end position="396"/>
    </location>
</feature>
<comment type="caution">
    <text evidence="9">The sequence shown here is derived from an EMBL/GenBank/DDBJ whole genome shotgun (WGS) entry which is preliminary data.</text>
</comment>
<dbReference type="AlphaFoldDB" id="A0A139STP4"/>
<feature type="active site" description="Proton acceptor; specific for D-alanine" evidence="5">
    <location>
        <position position="39"/>
    </location>
</feature>
<dbReference type="GO" id="GO:0030170">
    <property type="term" value="F:pyridoxal phosphate binding"/>
    <property type="evidence" value="ECO:0007669"/>
    <property type="project" value="UniProtKB-UniRule"/>
</dbReference>
<dbReference type="RefSeq" id="WP_068710809.1">
    <property type="nucleotide sequence ID" value="NZ_LSZP01000003.1"/>
</dbReference>
<dbReference type="EC" id="5.1.1.1" evidence="5"/>
<dbReference type="InterPro" id="IPR020622">
    <property type="entry name" value="Ala_racemase_pyridoxalP-BS"/>
</dbReference>
<dbReference type="UniPathway" id="UPA00042">
    <property type="reaction ID" value="UER00497"/>
</dbReference>
<evidence type="ECO:0000256" key="1">
    <source>
        <dbReference type="ARBA" id="ARBA00000316"/>
    </source>
</evidence>
<comment type="catalytic activity">
    <reaction evidence="1 5">
        <text>L-alanine = D-alanine</text>
        <dbReference type="Rhea" id="RHEA:20249"/>
        <dbReference type="ChEBI" id="CHEBI:57416"/>
        <dbReference type="ChEBI" id="CHEBI:57972"/>
        <dbReference type="EC" id="5.1.1.1"/>
    </reaction>
</comment>
<evidence type="ECO:0000256" key="6">
    <source>
        <dbReference type="PIRSR" id="PIRSR600821-50"/>
    </source>
</evidence>
<evidence type="ECO:0000256" key="3">
    <source>
        <dbReference type="ARBA" id="ARBA00022898"/>
    </source>
</evidence>
<dbReference type="SUPFAM" id="SSF51419">
    <property type="entry name" value="PLP-binding barrel"/>
    <property type="match status" value="1"/>
</dbReference>
<evidence type="ECO:0000259" key="8">
    <source>
        <dbReference type="SMART" id="SM01005"/>
    </source>
</evidence>
<dbReference type="InterPro" id="IPR029066">
    <property type="entry name" value="PLP-binding_barrel"/>
</dbReference>
<dbReference type="InterPro" id="IPR000821">
    <property type="entry name" value="Ala_racemase"/>
</dbReference>
<sequence length="401" mass="43226">MKPHVNRCWAQIDLAALERNLRRIRATLPAHMRYVAVVKADAYGHGLHHAAARMMHSGADLFAVANVAEAAQLRELGPGWPILVLSPLLLEEDPLLAELDLAATISSAQEIARFDAVGRAAGRRLKVHLKIDTGMGRLGVWHTDAHALYAQITAAPHLELAGIYTHFASPDEDAAFTAEQRHCFLDALSRCEALGLRLDQSLFIHADNSAGLGTLPEGGRPFNAVRIGLLQFGIQPAPHALLTQVHTEPVFSFHTRIGLVKELPAGTTISYGRTHRLARDTRVAILCAGYGDGIPRALSNRGQVLVGGHRCPILGRVTMDQTILDVSALPAVACGDEAVLIGTQPTPNTAQPSSEPAATSPAPLAQIDIGEFSRWADTIPWEILCSITKRVPRLYQSPLGI</sequence>
<dbReference type="Gene3D" id="2.40.37.10">
    <property type="entry name" value="Lyase, Ornithine Decarboxylase, Chain A, domain 1"/>
    <property type="match status" value="1"/>
</dbReference>
<gene>
    <name evidence="9" type="ORF">AXK12_01070</name>
</gene>
<dbReference type="OrthoDB" id="9813814at2"/>
<dbReference type="NCBIfam" id="TIGR00492">
    <property type="entry name" value="alr"/>
    <property type="match status" value="1"/>
</dbReference>
<proteinExistence type="inferred from homology"/>
<evidence type="ECO:0000256" key="2">
    <source>
        <dbReference type="ARBA" id="ARBA00001933"/>
    </source>
</evidence>
<name>A0A139STP4_9BACT</name>
<keyword evidence="10" id="KW-1185">Reference proteome</keyword>
<comment type="similarity">
    <text evidence="5">Belongs to the alanine racemase family.</text>
</comment>
<dbReference type="EMBL" id="LSZP01000003">
    <property type="protein sequence ID" value="KXU37978.1"/>
    <property type="molecule type" value="Genomic_DNA"/>
</dbReference>
<dbReference type="FunFam" id="3.20.20.10:FF:000002">
    <property type="entry name" value="Alanine racemase"/>
    <property type="match status" value="1"/>
</dbReference>
<evidence type="ECO:0000313" key="9">
    <source>
        <dbReference type="EMBL" id="KXU37978.1"/>
    </source>
</evidence>
<dbReference type="GO" id="GO:0030632">
    <property type="term" value="P:D-alanine biosynthetic process"/>
    <property type="evidence" value="ECO:0007669"/>
    <property type="project" value="UniProtKB-UniRule"/>
</dbReference>
<accession>A0A139STP4</accession>
<dbReference type="InterPro" id="IPR009006">
    <property type="entry name" value="Ala_racemase/Decarboxylase_C"/>
</dbReference>
<keyword evidence="3 5" id="KW-0663">Pyridoxal phosphate</keyword>
<dbReference type="SMART" id="SM01005">
    <property type="entry name" value="Ala_racemase_C"/>
    <property type="match status" value="1"/>
</dbReference>
<dbReference type="PROSITE" id="PS00395">
    <property type="entry name" value="ALANINE_RACEMASE"/>
    <property type="match status" value="1"/>
</dbReference>
<feature type="active site" description="Proton acceptor; specific for L-alanine" evidence="5">
    <location>
        <position position="271"/>
    </location>
</feature>
<dbReference type="InterPro" id="IPR011079">
    <property type="entry name" value="Ala_racemase_C"/>
</dbReference>
<dbReference type="InterPro" id="IPR001608">
    <property type="entry name" value="Ala_racemase_N"/>
</dbReference>
<dbReference type="Pfam" id="PF01168">
    <property type="entry name" value="Ala_racemase_N"/>
    <property type="match status" value="1"/>
</dbReference>
<protein>
    <recommendedName>
        <fullName evidence="5">Alanine racemase</fullName>
        <ecNumber evidence="5">5.1.1.1</ecNumber>
    </recommendedName>
</protein>
<dbReference type="GO" id="GO:0008784">
    <property type="term" value="F:alanine racemase activity"/>
    <property type="evidence" value="ECO:0007669"/>
    <property type="project" value="UniProtKB-UniRule"/>
</dbReference>
<comment type="function">
    <text evidence="5">Catalyzes the interconversion of L-alanine and D-alanine. May also act on other amino acids.</text>
</comment>
<organism evidence="9 10">
    <name type="scientific">Cephaloticoccus capnophilus</name>
    <dbReference type="NCBI Taxonomy" id="1548208"/>
    <lineage>
        <taxon>Bacteria</taxon>
        <taxon>Pseudomonadati</taxon>
        <taxon>Verrucomicrobiota</taxon>
        <taxon>Opitutia</taxon>
        <taxon>Opitutales</taxon>
        <taxon>Opitutaceae</taxon>
        <taxon>Cephaloticoccus</taxon>
    </lineage>
</organism>
<keyword evidence="4 5" id="KW-0413">Isomerase</keyword>
<feature type="modified residue" description="N6-(pyridoxal phosphate)lysine" evidence="5 6">
    <location>
        <position position="39"/>
    </location>
</feature>
<feature type="binding site" evidence="5 7">
    <location>
        <position position="319"/>
    </location>
    <ligand>
        <name>substrate</name>
    </ligand>
</feature>
<dbReference type="Pfam" id="PF00842">
    <property type="entry name" value="Ala_racemase_C"/>
    <property type="match status" value="1"/>
</dbReference>